<organism evidence="2 3">
    <name type="scientific">Sulfitobacter geojensis</name>
    <dbReference type="NCBI Taxonomy" id="1342299"/>
    <lineage>
        <taxon>Bacteria</taxon>
        <taxon>Pseudomonadati</taxon>
        <taxon>Pseudomonadota</taxon>
        <taxon>Alphaproteobacteria</taxon>
        <taxon>Rhodobacterales</taxon>
        <taxon>Roseobacteraceae</taxon>
        <taxon>Sulfitobacter</taxon>
    </lineage>
</organism>
<reference evidence="2 3" key="1">
    <citation type="submission" date="2021-01" db="EMBL/GenBank/DDBJ databases">
        <title>Diatom-associated Roseobacters Show Island Model of Population Structure.</title>
        <authorList>
            <person name="Qu L."/>
            <person name="Feng X."/>
            <person name="Chen Y."/>
            <person name="Li L."/>
            <person name="Wang X."/>
            <person name="Hu Z."/>
            <person name="Wang H."/>
            <person name="Luo H."/>
        </authorList>
    </citation>
    <scope>NUCLEOTIDE SEQUENCE [LARGE SCALE GENOMIC DNA]</scope>
    <source>
        <strain evidence="2 3">TR60-84</strain>
    </source>
</reference>
<keyword evidence="3" id="KW-1185">Reference proteome</keyword>
<dbReference type="Pfam" id="PF13439">
    <property type="entry name" value="Glyco_transf_4"/>
    <property type="match status" value="1"/>
</dbReference>
<dbReference type="AlphaFoldDB" id="A0AAE2VYS7"/>
<protein>
    <submittedName>
        <fullName evidence="2">Glycosyltransferase</fullName>
    </submittedName>
</protein>
<evidence type="ECO:0000313" key="2">
    <source>
        <dbReference type="EMBL" id="MBM1714306.1"/>
    </source>
</evidence>
<dbReference type="PANTHER" id="PTHR12526">
    <property type="entry name" value="GLYCOSYLTRANSFERASE"/>
    <property type="match status" value="1"/>
</dbReference>
<dbReference type="RefSeq" id="WP_203242463.1">
    <property type="nucleotide sequence ID" value="NZ_JAFBRH010000003.1"/>
</dbReference>
<dbReference type="GO" id="GO:0016757">
    <property type="term" value="F:glycosyltransferase activity"/>
    <property type="evidence" value="ECO:0007669"/>
    <property type="project" value="InterPro"/>
</dbReference>
<accession>A0AAE2VYS7</accession>
<dbReference type="PANTHER" id="PTHR12526:SF630">
    <property type="entry name" value="GLYCOSYLTRANSFERASE"/>
    <property type="match status" value="1"/>
</dbReference>
<feature type="domain" description="Glycosyltransferase subfamily 4-like N-terminal" evidence="1">
    <location>
        <begin position="54"/>
        <end position="152"/>
    </location>
</feature>
<dbReference type="InterPro" id="IPR028098">
    <property type="entry name" value="Glyco_trans_4-like_N"/>
</dbReference>
<dbReference type="Gene3D" id="3.40.50.2000">
    <property type="entry name" value="Glycogen Phosphorylase B"/>
    <property type="match status" value="2"/>
</dbReference>
<name>A0AAE2VYS7_9RHOB</name>
<dbReference type="SUPFAM" id="SSF53756">
    <property type="entry name" value="UDP-Glycosyltransferase/glycogen phosphorylase"/>
    <property type="match status" value="1"/>
</dbReference>
<evidence type="ECO:0000259" key="1">
    <source>
        <dbReference type="Pfam" id="PF13439"/>
    </source>
</evidence>
<dbReference type="Proteomes" id="UP000732193">
    <property type="component" value="Unassembled WGS sequence"/>
</dbReference>
<evidence type="ECO:0000313" key="3">
    <source>
        <dbReference type="Proteomes" id="UP000732193"/>
    </source>
</evidence>
<dbReference type="EMBL" id="JAFBRM010000003">
    <property type="protein sequence ID" value="MBM1714306.1"/>
    <property type="molecule type" value="Genomic_DNA"/>
</dbReference>
<comment type="caution">
    <text evidence="2">The sequence shown here is derived from an EMBL/GenBank/DDBJ whole genome shotgun (WGS) entry which is preliminary data.</text>
</comment>
<sequence>MKQLPKILHLVDDTTAGGVMRVLDFLRTDREMAQTADHEVRPVNRGKIIGRLGPTDVIVSHLAVSWRSLPALTALRATHPRTPLVHVEHSYTKGFMTHNVTNPLRFKSLLKLAFSLFDRIVCVSNGQADWMVASRLVHTDKLTTIQSCVDLSAFRALPAPAGPARVFAAIGRLDDQKGFDTLIRAFRRCADPDIELHIIGEGGQETALRTLAGPDSRIVFRGFQSDPVTALAGVDVVLMPSRWEAYGLVAVEALAAGRRLLCHNIDGLSDHARHGGVMMDATNLEELAELISREVKRGNAAREGSVVRTTRQLENQFRDCWQFMLRGVGV</sequence>
<proteinExistence type="predicted"/>
<gene>
    <name evidence="2" type="ORF">JQV55_12120</name>
</gene>
<dbReference type="Pfam" id="PF13692">
    <property type="entry name" value="Glyco_trans_1_4"/>
    <property type="match status" value="1"/>
</dbReference>